<dbReference type="SUPFAM" id="SSF48452">
    <property type="entry name" value="TPR-like"/>
    <property type="match status" value="2"/>
</dbReference>
<dbReference type="InterPro" id="IPR011990">
    <property type="entry name" value="TPR-like_helical_dom_sf"/>
</dbReference>
<evidence type="ECO:0000256" key="1">
    <source>
        <dbReference type="ARBA" id="ARBA00022679"/>
    </source>
</evidence>
<dbReference type="InterPro" id="IPR027417">
    <property type="entry name" value="P-loop_NTPase"/>
</dbReference>
<dbReference type="InterPro" id="IPR026634">
    <property type="entry name" value="TPST-like"/>
</dbReference>
<reference evidence="3 4" key="1">
    <citation type="submission" date="2017-02" db="EMBL/GenBank/DDBJ databases">
        <title>Whole genome sequencing of Metallibacterium scheffleri DSM 24874 (T).</title>
        <authorList>
            <person name="Kumar S."/>
            <person name="Patil P."/>
            <person name="Patil P.B."/>
        </authorList>
    </citation>
    <scope>NUCLEOTIDE SEQUENCE [LARGE SCALE GENOMIC DNA]</scope>
    <source>
        <strain evidence="3 4">DSM 24874</strain>
    </source>
</reference>
<evidence type="ECO:0000256" key="2">
    <source>
        <dbReference type="SAM" id="MobiDB-lite"/>
    </source>
</evidence>
<feature type="region of interest" description="Disordered" evidence="2">
    <location>
        <begin position="1"/>
        <end position="20"/>
    </location>
</feature>
<name>A0A4V3USR3_9GAMM</name>
<dbReference type="PANTHER" id="PTHR12788">
    <property type="entry name" value="PROTEIN-TYROSINE SULFOTRANSFERASE 2"/>
    <property type="match status" value="1"/>
</dbReference>
<dbReference type="PANTHER" id="PTHR12788:SF10">
    <property type="entry name" value="PROTEIN-TYROSINE SULFOTRANSFERASE"/>
    <property type="match status" value="1"/>
</dbReference>
<feature type="region of interest" description="Disordered" evidence="2">
    <location>
        <begin position="229"/>
        <end position="252"/>
    </location>
</feature>
<protein>
    <submittedName>
        <fullName evidence="3">Uncharacterized protein</fullName>
    </submittedName>
</protein>
<comment type="caution">
    <text evidence="3">The sequence shown here is derived from an EMBL/GenBank/DDBJ whole genome shotgun (WGS) entry which is preliminary data.</text>
</comment>
<evidence type="ECO:0000313" key="4">
    <source>
        <dbReference type="Proteomes" id="UP000307749"/>
    </source>
</evidence>
<dbReference type="GO" id="GO:0008476">
    <property type="term" value="F:protein-tyrosine sulfotransferase activity"/>
    <property type="evidence" value="ECO:0007669"/>
    <property type="project" value="InterPro"/>
</dbReference>
<sequence>MAAVQPDKAKHMRAPKWDELSSAGRDKRAAIFAATVCLHGISKCQAARCPFSHADHQPSVDRIHSMNQHLPRHLQRAQRYFDDGQLVAACATLEAHLRRTPDDADSLSLLLHAWLKRGRMRPAVELAQRLAALPARDAQAALRTATDLMRVGDFSRARALLDTPLVQDSRDSAVLFRHAQLRARAGEYQQVLALTELAAQLSATPDTNLLLLRARARDYCGDADGAGADYSAAQHQRPDSGSAAQGLARVHASQRDADAATAHIAHLHSVLPSVTDADTEAALAYALFEELHTLQQYQQAWPALQRGAAAAHRQWPYDAAREATRIDALLRTQPGTAATAVPQSAPAGTATPIFIVGLPRSGTSLLETLLGRHTQVSAAGEHADFAYQLGLATDCDSVELLPMTAIERSADIDYHALGQAYLEHTRWRARGRSHYTDKLPSNWMLIAHIARALPQARIVHVARAPMDAAFAVLRQLLGAAYPWSFAQQDIVAHYGHYRALMSHWQRVLPGRLLQVDYAEFADAERLLRRVCAFCALPFEAQCLDARLDIGVVATPSSLQVRDAIRPRVGAWQAYREHLDVLHDGLAGWHAPA</sequence>
<dbReference type="Gene3D" id="1.25.40.10">
    <property type="entry name" value="Tetratricopeptide repeat domain"/>
    <property type="match status" value="1"/>
</dbReference>
<dbReference type="Pfam" id="PF13469">
    <property type="entry name" value="Sulfotransfer_3"/>
    <property type="match status" value="1"/>
</dbReference>
<dbReference type="OrthoDB" id="9766687at2"/>
<organism evidence="3 4">
    <name type="scientific">Metallibacterium scheffleri</name>
    <dbReference type="NCBI Taxonomy" id="993689"/>
    <lineage>
        <taxon>Bacteria</taxon>
        <taxon>Pseudomonadati</taxon>
        <taxon>Pseudomonadota</taxon>
        <taxon>Gammaproteobacteria</taxon>
        <taxon>Lysobacterales</taxon>
        <taxon>Rhodanobacteraceae</taxon>
        <taxon>Metallibacterium</taxon>
    </lineage>
</organism>
<keyword evidence="4" id="KW-1185">Reference proteome</keyword>
<dbReference type="Proteomes" id="UP000307749">
    <property type="component" value="Unassembled WGS sequence"/>
</dbReference>
<gene>
    <name evidence="3" type="ORF">B1806_14475</name>
</gene>
<dbReference type="STRING" id="993689.GCA_002077135_01429"/>
<accession>A0A4V3USR3</accession>
<dbReference type="AlphaFoldDB" id="A0A4V3USR3"/>
<dbReference type="SUPFAM" id="SSF52540">
    <property type="entry name" value="P-loop containing nucleoside triphosphate hydrolases"/>
    <property type="match status" value="1"/>
</dbReference>
<proteinExistence type="predicted"/>
<dbReference type="Gene3D" id="3.40.50.300">
    <property type="entry name" value="P-loop containing nucleotide triphosphate hydrolases"/>
    <property type="match status" value="1"/>
</dbReference>
<evidence type="ECO:0000313" key="3">
    <source>
        <dbReference type="EMBL" id="THD07761.1"/>
    </source>
</evidence>
<keyword evidence="1" id="KW-0808">Transferase</keyword>
<dbReference type="EMBL" id="MWQO01000056">
    <property type="protein sequence ID" value="THD07761.1"/>
    <property type="molecule type" value="Genomic_DNA"/>
</dbReference>